<feature type="domain" description="CCHC-type" evidence="3">
    <location>
        <begin position="824"/>
        <end position="839"/>
    </location>
</feature>
<dbReference type="GO" id="GO:0034976">
    <property type="term" value="P:response to endoplasmic reticulum stress"/>
    <property type="evidence" value="ECO:0007669"/>
    <property type="project" value="InterPro"/>
</dbReference>
<dbReference type="InterPro" id="IPR044832">
    <property type="entry name" value="NRP-like"/>
</dbReference>
<feature type="region of interest" description="Disordered" evidence="2">
    <location>
        <begin position="500"/>
        <end position="519"/>
    </location>
</feature>
<comment type="caution">
    <text evidence="5">The sequence shown here is derived from an EMBL/GenBank/DDBJ whole genome shotgun (WGS) entry which is preliminary data.</text>
</comment>
<reference evidence="5 6" key="1">
    <citation type="journal article" date="2019" name="Sci. Rep.">
        <title>A high-quality genome of Eragrostis curvula grass provides insights into Poaceae evolution and supports new strategies to enhance forage quality.</title>
        <authorList>
            <person name="Carballo J."/>
            <person name="Santos B.A.C.M."/>
            <person name="Zappacosta D."/>
            <person name="Garbus I."/>
            <person name="Selva J.P."/>
            <person name="Gallo C.A."/>
            <person name="Diaz A."/>
            <person name="Albertini E."/>
            <person name="Caccamo M."/>
            <person name="Echenique V."/>
        </authorList>
    </citation>
    <scope>NUCLEOTIDE SEQUENCE [LARGE SCALE GENOMIC DNA]</scope>
    <source>
        <strain evidence="6">cv. Victoria</strain>
        <tissue evidence="5">Leaf</tissue>
    </source>
</reference>
<dbReference type="Gramene" id="TVU10905">
    <property type="protein sequence ID" value="TVU10905"/>
    <property type="gene ID" value="EJB05_44460"/>
</dbReference>
<keyword evidence="1" id="KW-0479">Metal-binding</keyword>
<feature type="compositionally biased region" description="Low complexity" evidence="2">
    <location>
        <begin position="66"/>
        <end position="80"/>
    </location>
</feature>
<feature type="domain" description="CCHC-type" evidence="3">
    <location>
        <begin position="874"/>
        <end position="888"/>
    </location>
</feature>
<dbReference type="EMBL" id="RWGY01000039">
    <property type="protein sequence ID" value="TVU10905.1"/>
    <property type="molecule type" value="Genomic_DNA"/>
</dbReference>
<feature type="region of interest" description="Disordered" evidence="2">
    <location>
        <begin position="40"/>
        <end position="80"/>
    </location>
</feature>
<dbReference type="Pfam" id="PF10539">
    <property type="entry name" value="Dev_Cell_Death"/>
    <property type="match status" value="1"/>
</dbReference>
<dbReference type="SMART" id="SM00767">
    <property type="entry name" value="DCD"/>
    <property type="match status" value="1"/>
</dbReference>
<keyword evidence="1" id="KW-0863">Zinc-finger</keyword>
<gene>
    <name evidence="5" type="ORF">EJB05_44460</name>
</gene>
<dbReference type="PROSITE" id="PS50158">
    <property type="entry name" value="ZF_CCHC"/>
    <property type="match status" value="4"/>
</dbReference>
<keyword evidence="6" id="KW-1185">Reference proteome</keyword>
<name>A0A5J9THW9_9POAL</name>
<proteinExistence type="predicted"/>
<evidence type="ECO:0000256" key="1">
    <source>
        <dbReference type="PROSITE-ProRule" id="PRU00047"/>
    </source>
</evidence>
<dbReference type="InterPro" id="IPR001878">
    <property type="entry name" value="Znf_CCHC"/>
</dbReference>
<dbReference type="PROSITE" id="PS51222">
    <property type="entry name" value="DCD"/>
    <property type="match status" value="1"/>
</dbReference>
<feature type="domain" description="DCD" evidence="4">
    <location>
        <begin position="158"/>
        <end position="298"/>
    </location>
</feature>
<feature type="compositionally biased region" description="Polar residues" evidence="2">
    <location>
        <begin position="533"/>
        <end position="542"/>
    </location>
</feature>
<dbReference type="OrthoDB" id="604989at2759"/>
<evidence type="ECO:0000313" key="5">
    <source>
        <dbReference type="EMBL" id="TVU10905.1"/>
    </source>
</evidence>
<dbReference type="SUPFAM" id="SSF57756">
    <property type="entry name" value="Retrovirus zinc finger-like domains"/>
    <property type="match status" value="2"/>
</dbReference>
<feature type="domain" description="CCHC-type" evidence="3">
    <location>
        <begin position="926"/>
        <end position="941"/>
    </location>
</feature>
<dbReference type="SMART" id="SM00343">
    <property type="entry name" value="ZnF_C2HC"/>
    <property type="match status" value="6"/>
</dbReference>
<dbReference type="PANTHER" id="PTHR46034:SF23">
    <property type="entry name" value="DCD (DEVELOPMENT AND CELL DEATH) DOMAIN PROTEIN"/>
    <property type="match status" value="1"/>
</dbReference>
<evidence type="ECO:0000259" key="3">
    <source>
        <dbReference type="PROSITE" id="PS50158"/>
    </source>
</evidence>
<evidence type="ECO:0000313" key="6">
    <source>
        <dbReference type="Proteomes" id="UP000324897"/>
    </source>
</evidence>
<dbReference type="Gene3D" id="4.10.60.10">
    <property type="entry name" value="Zinc finger, CCHC-type"/>
    <property type="match status" value="2"/>
</dbReference>
<feature type="compositionally biased region" description="Polar residues" evidence="2">
    <location>
        <begin position="500"/>
        <end position="510"/>
    </location>
</feature>
<dbReference type="InterPro" id="IPR036875">
    <property type="entry name" value="Znf_CCHC_sf"/>
</dbReference>
<dbReference type="InterPro" id="IPR013989">
    <property type="entry name" value="Dev_and_cell_death_domain"/>
</dbReference>
<dbReference type="Proteomes" id="UP000324897">
    <property type="component" value="Chromosome 3"/>
</dbReference>
<accession>A0A5J9THW9</accession>
<dbReference type="Pfam" id="PF00098">
    <property type="entry name" value="zf-CCHC"/>
    <property type="match status" value="1"/>
</dbReference>
<feature type="region of interest" description="Disordered" evidence="2">
    <location>
        <begin position="533"/>
        <end position="558"/>
    </location>
</feature>
<organism evidence="5 6">
    <name type="scientific">Eragrostis curvula</name>
    <name type="common">weeping love grass</name>
    <dbReference type="NCBI Taxonomy" id="38414"/>
    <lineage>
        <taxon>Eukaryota</taxon>
        <taxon>Viridiplantae</taxon>
        <taxon>Streptophyta</taxon>
        <taxon>Embryophyta</taxon>
        <taxon>Tracheophyta</taxon>
        <taxon>Spermatophyta</taxon>
        <taxon>Magnoliopsida</taxon>
        <taxon>Liliopsida</taxon>
        <taxon>Poales</taxon>
        <taxon>Poaceae</taxon>
        <taxon>PACMAD clade</taxon>
        <taxon>Chloridoideae</taxon>
        <taxon>Eragrostideae</taxon>
        <taxon>Eragrostidinae</taxon>
        <taxon>Eragrostis</taxon>
    </lineage>
</organism>
<dbReference type="AlphaFoldDB" id="A0A5J9THW9"/>
<protein>
    <recommendedName>
        <fullName evidence="7">CCHC-type domain-containing protein</fullName>
    </recommendedName>
</protein>
<evidence type="ECO:0008006" key="7">
    <source>
        <dbReference type="Google" id="ProtNLM"/>
    </source>
</evidence>
<dbReference type="PANTHER" id="PTHR46034">
    <property type="match status" value="1"/>
</dbReference>
<evidence type="ECO:0000259" key="4">
    <source>
        <dbReference type="PROSITE" id="PS51222"/>
    </source>
</evidence>
<feature type="domain" description="CCHC-type" evidence="3">
    <location>
        <begin position="609"/>
        <end position="623"/>
    </location>
</feature>
<evidence type="ECO:0000256" key="2">
    <source>
        <dbReference type="SAM" id="MobiDB-lite"/>
    </source>
</evidence>
<keyword evidence="1" id="KW-0862">Zinc</keyword>
<feature type="non-terminal residue" evidence="5">
    <location>
        <position position="1"/>
    </location>
</feature>
<dbReference type="GO" id="GO:0003676">
    <property type="term" value="F:nucleic acid binding"/>
    <property type="evidence" value="ECO:0007669"/>
    <property type="project" value="InterPro"/>
</dbReference>
<sequence>MHTQVSGIRCYLPTPPHPHLRRCPLWLRAPFKKRAGLSVSGGRAAASSQNPPCSIPYRPREPPQSCPASSPSAPLARTASATAGRRVLTEELYFFLIRASNMQMYVHQLIVLSVHFFYFDSHLASLDIMVKKKSSWNQTVQHDSLTNQSITTRNLQPEDLGAVIFGCTNITFAECHARQLFGLPRAHLSYVQNIKEGLPLFLFNYDDRRLHGIYEAASNGKFCPQSNAWSRNGKTGYPAQVAMRLRLWCFPLAESQFRNAILTNYYQRMPGVPSRMRHCFQFELDHAQTHALMNMFTPLPSPYNFWTDPVAEPVHDHVRTSTLSPLCAPECEDKSDVKSEKFVKPCADMANTGKFKDLGYVGANKDCKVQQQQSQHDKKLNLELERPKELPPQQHSSEFCGKATATADINDTVADINDTYSCKDSQEMKRSVNLPENLDAKVDQLPLRYPTVPVQLLDFKSCTEAKMMKTGCTSVKELSTSQPAITQQFQETEAQLTQPVYETPNNNNDNGVPEATVPSAHPRSHYAEITSIQPLTLSSSQEPMRDDNSVQKGRKRKAVALRKQKAKTLAIQRRLSGHHKIQSIHPTEQPSPDNISWHDKDRLLGKITCMVCGEEGHYTCHCPMKDRDNKVICTLCNKVGHCYLWCCRQHVSENRACRRCGEKGHYTNKDLSHTDEKYATMYVRCSSCDESHSLGRCPKGKVTCFLCEGKDHVPAQCRLSPILTVTQHYRESFRAILKQALAETSRRAVTPVKICGETELHDSHECQFKRNGEGEMALKVSSFSHSGQGHCERKSAIRSVPDTDKINHEALMDKTLTLESSSACFKCHEEGHYAKRCPKKMAGASELHDVTCFKFKRQKKKKRPAELELCDVICFYCHNKGHYSYNCPTNKPPGGLELHDVTCINFDANTCDKTKPPEDLLCHVICFKCHDKGHYAYSCPSNKPQKRGPKNKRKMINTFELLQTRFQGARLRLLRYIAGADMRNLTMWQKILSVYNSEYIFSHRFEISRKALTTPTVQVEELFQLDEVKLQPCNVFSYPFFREIASNGLSWSL</sequence>
<dbReference type="GO" id="GO:0008270">
    <property type="term" value="F:zinc ion binding"/>
    <property type="evidence" value="ECO:0007669"/>
    <property type="project" value="UniProtKB-KW"/>
</dbReference>